<organism evidence="9">
    <name type="scientific">Borrelia coriaceae ATCC 43381</name>
    <dbReference type="NCBI Taxonomy" id="1408429"/>
    <lineage>
        <taxon>Bacteria</taxon>
        <taxon>Pseudomonadati</taxon>
        <taxon>Spirochaetota</taxon>
        <taxon>Spirochaetia</taxon>
        <taxon>Spirochaetales</taxon>
        <taxon>Borreliaceae</taxon>
        <taxon>Borrelia</taxon>
    </lineage>
</organism>
<evidence type="ECO:0000256" key="7">
    <source>
        <dbReference type="ARBA" id="ARBA00023288"/>
    </source>
</evidence>
<dbReference type="AlphaFoldDB" id="W5SWW3"/>
<dbReference type="Pfam" id="PF00921">
    <property type="entry name" value="Lipoprotein_2"/>
    <property type="match status" value="1"/>
</dbReference>
<reference evidence="9" key="1">
    <citation type="submission" date="2013-04" db="EMBL/GenBank/DDBJ databases">
        <title>Comparative Genomics of Relapsing Fever Spirochetes.</title>
        <authorList>
            <person name="Schwan T.G."/>
            <person name="Raffel S.J."/>
            <person name="Porcella S.F."/>
            <person name="Martens C.A."/>
            <person name="Bruno D.P."/>
            <person name="Ricklefs S.M."/>
            <person name="Barbian K.B."/>
        </authorList>
    </citation>
    <scope>NUCLEOTIDE SEQUENCE</scope>
    <source>
        <strain evidence="9">Co53</strain>
        <plasmid evidence="9">unnamed</plasmid>
    </source>
</reference>
<proteinExistence type="predicted"/>
<dbReference type="SUPFAM" id="SSF74748">
    <property type="entry name" value="Variable surface antigen VlsE"/>
    <property type="match status" value="1"/>
</dbReference>
<name>W5SWW3_9SPIR</name>
<keyword evidence="3" id="KW-0732">Signal</keyword>
<keyword evidence="6 8" id="KW-0998">Cell outer membrane</keyword>
<comment type="function">
    <text evidence="1 8">The Vlp and Vsp proteins are antigenically distinct proteins, only one vlp or vsp gene is transcriptionally active at any one time. Switching between these genes is a mechanism of host immune response evasion.</text>
</comment>
<evidence type="ECO:0000256" key="8">
    <source>
        <dbReference type="RuleBase" id="RU363105"/>
    </source>
</evidence>
<evidence type="ECO:0000256" key="5">
    <source>
        <dbReference type="ARBA" id="ARBA00023139"/>
    </source>
</evidence>
<gene>
    <name evidence="9" type="ORF">BCO_0114522</name>
</gene>
<dbReference type="InterPro" id="IPR000680">
    <property type="entry name" value="Borrelia_lipo"/>
</dbReference>
<evidence type="ECO:0000256" key="6">
    <source>
        <dbReference type="ARBA" id="ARBA00023237"/>
    </source>
</evidence>
<evidence type="ECO:0000256" key="4">
    <source>
        <dbReference type="ARBA" id="ARBA00023136"/>
    </source>
</evidence>
<evidence type="ECO:0000313" key="9">
    <source>
        <dbReference type="EMBL" id="AHH11694.1"/>
    </source>
</evidence>
<comment type="subcellular location">
    <subcellularLocation>
        <location evidence="2 8">Cell outer membrane</location>
        <topology evidence="2 8">Lipid-anchor</topology>
    </subcellularLocation>
</comment>
<keyword evidence="5 8" id="KW-0564">Palmitate</keyword>
<protein>
    <recommendedName>
        <fullName evidence="8">Variable large protein</fullName>
    </recommendedName>
</protein>
<dbReference type="RefSeq" id="WP_038365436.1">
    <property type="nucleotide sequence ID" value="NZ_CP005765.1"/>
</dbReference>
<evidence type="ECO:0000256" key="2">
    <source>
        <dbReference type="ARBA" id="ARBA00004459"/>
    </source>
</evidence>
<dbReference type="OrthoDB" id="1483at138"/>
<accession>W5SWW3</accession>
<keyword evidence="9" id="KW-0614">Plasmid</keyword>
<dbReference type="GO" id="GO:0009279">
    <property type="term" value="C:cell outer membrane"/>
    <property type="evidence" value="ECO:0007669"/>
    <property type="project" value="UniProtKB-SubCell"/>
</dbReference>
<geneLocation type="plasmid" evidence="9">
    <name>unnamed</name>
</geneLocation>
<evidence type="ECO:0000256" key="1">
    <source>
        <dbReference type="ARBA" id="ARBA00003932"/>
    </source>
</evidence>
<keyword evidence="7 8" id="KW-0449">Lipoprotein</keyword>
<sequence length="360" mass="37821">MKINIKNIRIKSICVTLFISIFLSCNSGVIEELEKKNTFFDSLVKIGHVFQEMFGSFGNSIGDALGFSAVKSDDTRDKIGKHFEKVGEGLKNTKTKLEELSKQIVSTSHADTKEVEAVISTASEMLTKLIDSVAKIAEVTKQAGEIVAIETGGGNAVGAHKESVDVILKEVKEIIETAKEFGINIEKGNPGNLVEKGDDKAGAALVGKNTNAQKPDAKAGPLLADEVSKADPWAMIDKIQNANTSTASLSENNNNEAGALATRVPGGANQNGAKTNADLAAAVALKAMTKGGKFAANNSAEEAGAVKAAAANAVNKVLGILDVIIIKTVIKNLEKVREVVKKIEYSETTGTGTTEANPAK</sequence>
<evidence type="ECO:0000256" key="3">
    <source>
        <dbReference type="ARBA" id="ARBA00022729"/>
    </source>
</evidence>
<dbReference type="HOGENOM" id="CLU_054711_0_1_12"/>
<dbReference type="EMBL" id="CP005765">
    <property type="protein sequence ID" value="AHH11694.1"/>
    <property type="molecule type" value="Genomic_DNA"/>
</dbReference>
<keyword evidence="4 8" id="KW-0472">Membrane</keyword>
<dbReference type="PROSITE" id="PS51257">
    <property type="entry name" value="PROKAR_LIPOPROTEIN"/>
    <property type="match status" value="1"/>
</dbReference>